<reference evidence="12 13" key="1">
    <citation type="submission" date="2016-10" db="EMBL/GenBank/DDBJ databases">
        <authorList>
            <person name="de Groot N.N."/>
        </authorList>
    </citation>
    <scope>NUCLEOTIDE SEQUENCE [LARGE SCALE GENOMIC DNA]</scope>
    <source>
        <strain evidence="12 13">DSM 26915</strain>
    </source>
</reference>
<dbReference type="SMART" id="SM01004">
    <property type="entry name" value="ALAD"/>
    <property type="match status" value="1"/>
</dbReference>
<dbReference type="AlphaFoldDB" id="A0A1H5VQ12"/>
<keyword evidence="13" id="KW-1185">Reference proteome</keyword>
<dbReference type="CDD" id="cd04823">
    <property type="entry name" value="ALAD_PBGS_aspartate_rich"/>
    <property type="match status" value="1"/>
</dbReference>
<dbReference type="PIRSF" id="PIRSF001415">
    <property type="entry name" value="Porphbilin_synth"/>
    <property type="match status" value="1"/>
</dbReference>
<dbReference type="PROSITE" id="PS00169">
    <property type="entry name" value="D_ALA_DEHYDRATASE"/>
    <property type="match status" value="1"/>
</dbReference>
<keyword evidence="7 10" id="KW-0627">Porphyrin biosynthesis</keyword>
<evidence type="ECO:0000256" key="9">
    <source>
        <dbReference type="PIRSR" id="PIRSR001415-1"/>
    </source>
</evidence>
<comment type="subunit">
    <text evidence="10">Homooctamer.</text>
</comment>
<dbReference type="GO" id="GO:0008270">
    <property type="term" value="F:zinc ion binding"/>
    <property type="evidence" value="ECO:0007669"/>
    <property type="project" value="TreeGrafter"/>
</dbReference>
<feature type="active site" description="Schiff-base intermediate with substrate" evidence="9">
    <location>
        <position position="256"/>
    </location>
</feature>
<dbReference type="GO" id="GO:0004655">
    <property type="term" value="F:porphobilinogen synthase activity"/>
    <property type="evidence" value="ECO:0007669"/>
    <property type="project" value="UniProtKB-EC"/>
</dbReference>
<evidence type="ECO:0000313" key="13">
    <source>
        <dbReference type="Proteomes" id="UP000236752"/>
    </source>
</evidence>
<evidence type="ECO:0000256" key="6">
    <source>
        <dbReference type="ARBA" id="ARBA00023239"/>
    </source>
</evidence>
<dbReference type="NCBIfam" id="NF006762">
    <property type="entry name" value="PRK09283.1"/>
    <property type="match status" value="1"/>
</dbReference>
<dbReference type="Gene3D" id="3.20.20.70">
    <property type="entry name" value="Aldolase class I"/>
    <property type="match status" value="1"/>
</dbReference>
<dbReference type="EC" id="4.2.1.24" evidence="3 10"/>
<evidence type="ECO:0000256" key="1">
    <source>
        <dbReference type="ARBA" id="ARBA00004694"/>
    </source>
</evidence>
<dbReference type="GO" id="GO:0006782">
    <property type="term" value="P:protoporphyrinogen IX biosynthetic process"/>
    <property type="evidence" value="ECO:0007669"/>
    <property type="project" value="UniProtKB-UniPathway"/>
</dbReference>
<comment type="similarity">
    <text evidence="2 11">Belongs to the ALAD family.</text>
</comment>
<protein>
    <recommendedName>
        <fullName evidence="4 10">Delta-aminolevulinic acid dehydratase</fullName>
        <ecNumber evidence="3 10">4.2.1.24</ecNumber>
    </recommendedName>
</protein>
<evidence type="ECO:0000256" key="4">
    <source>
        <dbReference type="ARBA" id="ARBA00020771"/>
    </source>
</evidence>
<evidence type="ECO:0000256" key="11">
    <source>
        <dbReference type="RuleBase" id="RU004161"/>
    </source>
</evidence>
<comment type="catalytic activity">
    <reaction evidence="8 10">
        <text>2 5-aminolevulinate = porphobilinogen + 2 H2O + H(+)</text>
        <dbReference type="Rhea" id="RHEA:24064"/>
        <dbReference type="ChEBI" id="CHEBI:15377"/>
        <dbReference type="ChEBI" id="CHEBI:15378"/>
        <dbReference type="ChEBI" id="CHEBI:58126"/>
        <dbReference type="ChEBI" id="CHEBI:356416"/>
        <dbReference type="EC" id="4.2.1.24"/>
    </reaction>
</comment>
<dbReference type="PANTHER" id="PTHR11458:SF0">
    <property type="entry name" value="DELTA-AMINOLEVULINIC ACID DEHYDRATASE"/>
    <property type="match status" value="1"/>
</dbReference>
<dbReference type="Proteomes" id="UP000236752">
    <property type="component" value="Unassembled WGS sequence"/>
</dbReference>
<dbReference type="InterPro" id="IPR013785">
    <property type="entry name" value="Aldolase_TIM"/>
</dbReference>
<dbReference type="RefSeq" id="WP_103909520.1">
    <property type="nucleotide sequence ID" value="NZ_FNUZ01000002.1"/>
</dbReference>
<feature type="active site" description="Schiff-base intermediate with substrate" evidence="9">
    <location>
        <position position="202"/>
    </location>
</feature>
<accession>A0A1H5VQ12</accession>
<dbReference type="GO" id="GO:0005829">
    <property type="term" value="C:cytosol"/>
    <property type="evidence" value="ECO:0007669"/>
    <property type="project" value="TreeGrafter"/>
</dbReference>
<gene>
    <name evidence="12" type="ORF">SAMN04488045_1137</name>
</gene>
<dbReference type="Pfam" id="PF00490">
    <property type="entry name" value="ALAD"/>
    <property type="match status" value="1"/>
</dbReference>
<dbReference type="EMBL" id="FNUZ01000002">
    <property type="protein sequence ID" value="SEF89415.1"/>
    <property type="molecule type" value="Genomic_DNA"/>
</dbReference>
<evidence type="ECO:0000256" key="8">
    <source>
        <dbReference type="ARBA" id="ARBA00047651"/>
    </source>
</evidence>
<keyword evidence="5" id="KW-0350">Heme biosynthesis</keyword>
<evidence type="ECO:0000313" key="12">
    <source>
        <dbReference type="EMBL" id="SEF89415.1"/>
    </source>
</evidence>
<name>A0A1H5VQ12_9RHOB</name>
<dbReference type="UniPathway" id="UPA00251">
    <property type="reaction ID" value="UER00318"/>
</dbReference>
<organism evidence="12 13">
    <name type="scientific">Thalassococcus halodurans</name>
    <dbReference type="NCBI Taxonomy" id="373675"/>
    <lineage>
        <taxon>Bacteria</taxon>
        <taxon>Pseudomonadati</taxon>
        <taxon>Pseudomonadota</taxon>
        <taxon>Alphaproteobacteria</taxon>
        <taxon>Rhodobacterales</taxon>
        <taxon>Roseobacteraceae</taxon>
        <taxon>Thalassococcus</taxon>
    </lineage>
</organism>
<proteinExistence type="inferred from homology"/>
<dbReference type="PANTHER" id="PTHR11458">
    <property type="entry name" value="DELTA-AMINOLEVULINIC ACID DEHYDRATASE"/>
    <property type="match status" value="1"/>
</dbReference>
<dbReference type="SUPFAM" id="SSF51569">
    <property type="entry name" value="Aldolase"/>
    <property type="match status" value="1"/>
</dbReference>
<comment type="pathway">
    <text evidence="1">Porphyrin-containing compound metabolism; protoporphyrin-IX biosynthesis; coproporphyrinogen-III from 5-aminolevulinate: step 1/4.</text>
</comment>
<evidence type="ECO:0000256" key="10">
    <source>
        <dbReference type="RuleBase" id="RU000515"/>
    </source>
</evidence>
<evidence type="ECO:0000256" key="7">
    <source>
        <dbReference type="ARBA" id="ARBA00023244"/>
    </source>
</evidence>
<dbReference type="OrthoDB" id="9805001at2"/>
<evidence type="ECO:0000256" key="5">
    <source>
        <dbReference type="ARBA" id="ARBA00023133"/>
    </source>
</evidence>
<sequence>MQPVQAPFPATRFRRARKSQAMRDLVRENTLTPADFIWPVFVRDGEGVSEPIPSMPGVNRLSVDNIVKAAKEAHSLGIPAICLFPYTDPAKKTKDCAEAWNPDNLSNTATRAIKDAVPEMLVMTDVALDPYNIDGHDGFVEDGVIVNDRTVEALVKQALSQADAGADIIGPSDMMDGRIGAMRSALEAEGHQNVLLLSYSAKYASSFYGPFRDAVGASGALKGDKKTYQMDPANSDEALRLIARDLAEGADMVMVKPGMPYLDICRRVKDTFGAPTYAYQVSGEYAMIAGAGQNGWVDGEKVMMESLMCFKRAGCDGILTYFAPEASRLLNN</sequence>
<evidence type="ECO:0000256" key="2">
    <source>
        <dbReference type="ARBA" id="ARBA00008055"/>
    </source>
</evidence>
<dbReference type="InterPro" id="IPR001731">
    <property type="entry name" value="ALAD"/>
</dbReference>
<dbReference type="InterPro" id="IPR030656">
    <property type="entry name" value="ALAD_AS"/>
</dbReference>
<dbReference type="PRINTS" id="PR00144">
    <property type="entry name" value="DALDHYDRTASE"/>
</dbReference>
<keyword evidence="6 10" id="KW-0456">Lyase</keyword>
<dbReference type="FunFam" id="3.20.20.70:FF:000019">
    <property type="entry name" value="Delta-aminolevulinic acid dehydratase"/>
    <property type="match status" value="1"/>
</dbReference>
<evidence type="ECO:0000256" key="3">
    <source>
        <dbReference type="ARBA" id="ARBA00012053"/>
    </source>
</evidence>